<accession>A0ACC3MZC8</accession>
<sequence>MEPPTPASQVFATTELLEGILLDLPMKDLLFVQVIDASPKLQQALFFQPVTDKVAFFHERDCNQSLFELEPTDFWYMCDPNDVILVRGLERSRVYASRYESESTATEGPLGAACARRNEQMQQLMANLRKAITKTRVFLNPLLCEKSHHVQDRFDPTFEPRHMSYKFHSIGYGKHTDHHAEASWQRMLISQPPLGMVQAIVNGVGTWNSAGNASPGQPITMPLLIEALEKLETYSSFELLGKEQLEVEGEESKLLRAVRAQRQLRADNKAARAAAPIVADKAS</sequence>
<protein>
    <submittedName>
        <fullName evidence="1">Uncharacterized protein</fullName>
    </submittedName>
</protein>
<gene>
    <name evidence="1" type="ORF">LTR37_012346</name>
</gene>
<dbReference type="EMBL" id="JAUTXU010000114">
    <property type="protein sequence ID" value="KAK3707014.1"/>
    <property type="molecule type" value="Genomic_DNA"/>
</dbReference>
<organism evidence="1 2">
    <name type="scientific">Vermiconidia calcicola</name>
    <dbReference type="NCBI Taxonomy" id="1690605"/>
    <lineage>
        <taxon>Eukaryota</taxon>
        <taxon>Fungi</taxon>
        <taxon>Dikarya</taxon>
        <taxon>Ascomycota</taxon>
        <taxon>Pezizomycotina</taxon>
        <taxon>Dothideomycetes</taxon>
        <taxon>Dothideomycetidae</taxon>
        <taxon>Mycosphaerellales</taxon>
        <taxon>Extremaceae</taxon>
        <taxon>Vermiconidia</taxon>
    </lineage>
</organism>
<evidence type="ECO:0000313" key="1">
    <source>
        <dbReference type="EMBL" id="KAK3707014.1"/>
    </source>
</evidence>
<proteinExistence type="predicted"/>
<reference evidence="1" key="1">
    <citation type="submission" date="2023-07" db="EMBL/GenBank/DDBJ databases">
        <title>Black Yeasts Isolated from many extreme environments.</title>
        <authorList>
            <person name="Coleine C."/>
            <person name="Stajich J.E."/>
            <person name="Selbmann L."/>
        </authorList>
    </citation>
    <scope>NUCLEOTIDE SEQUENCE</scope>
    <source>
        <strain evidence="1">CCFEE 5714</strain>
    </source>
</reference>
<evidence type="ECO:0000313" key="2">
    <source>
        <dbReference type="Proteomes" id="UP001281147"/>
    </source>
</evidence>
<dbReference type="Proteomes" id="UP001281147">
    <property type="component" value="Unassembled WGS sequence"/>
</dbReference>
<name>A0ACC3MZC8_9PEZI</name>
<comment type="caution">
    <text evidence="1">The sequence shown here is derived from an EMBL/GenBank/DDBJ whole genome shotgun (WGS) entry which is preliminary data.</text>
</comment>
<keyword evidence="2" id="KW-1185">Reference proteome</keyword>